<keyword evidence="2" id="KW-0732">Signal</keyword>
<gene>
    <name evidence="3" type="ORF">I8J34_17440</name>
</gene>
<dbReference type="AlphaFoldDB" id="A0A944DA11"/>
<reference evidence="4" key="1">
    <citation type="journal article" date="2022" name="ISME J.">
        <title>Genetic and phylogenetic analysis of dissimilatory iodate-reducing bacteria identifies potential niches across the world's oceans.</title>
        <authorList>
            <person name="Reyes-Umana V."/>
            <person name="Henning Z."/>
            <person name="Lee K."/>
            <person name="Barnum T.P."/>
            <person name="Coates J.D."/>
        </authorList>
    </citation>
    <scope>NUCLEOTIDE SEQUENCE [LARGE SCALE GENOMIC DNA]</scope>
    <source>
        <strain evidence="4">IR12</strain>
    </source>
</reference>
<evidence type="ECO:0000313" key="3">
    <source>
        <dbReference type="EMBL" id="MBT0962970.1"/>
    </source>
</evidence>
<name>A0A944DA11_DENI1</name>
<feature type="chain" id="PRO_5037889077" evidence="2">
    <location>
        <begin position="43"/>
        <end position="122"/>
    </location>
</feature>
<comment type="caution">
    <text evidence="3">The sequence shown here is derived from an EMBL/GenBank/DDBJ whole genome shotgun (WGS) entry which is preliminary data.</text>
</comment>
<evidence type="ECO:0000256" key="2">
    <source>
        <dbReference type="SAM" id="SignalP"/>
    </source>
</evidence>
<dbReference type="EMBL" id="JAEKFT010000022">
    <property type="protein sequence ID" value="MBT0962970.1"/>
    <property type="molecule type" value="Genomic_DNA"/>
</dbReference>
<protein>
    <submittedName>
        <fullName evidence="3">Uncharacterized protein</fullName>
    </submittedName>
</protein>
<sequence length="122" mass="13103">MKMTNPQERQGRQAVSAARATPWRLSMVASVLALAFAIPAQAASDLDALKAELQKQREMLERQQAVIDKLEQKLAKQADAPAAKPGMVAALTRGDKPVLTIYGILDGGVEHLTNIGADKKSL</sequence>
<dbReference type="RefSeq" id="WP_214362916.1">
    <property type="nucleotide sequence ID" value="NZ_JAEKFT010000022.1"/>
</dbReference>
<evidence type="ECO:0000256" key="1">
    <source>
        <dbReference type="SAM" id="Coils"/>
    </source>
</evidence>
<proteinExistence type="predicted"/>
<organism evidence="3 4">
    <name type="scientific">Denitromonas iodatirespirans</name>
    <dbReference type="NCBI Taxonomy" id="2795389"/>
    <lineage>
        <taxon>Bacteria</taxon>
        <taxon>Pseudomonadati</taxon>
        <taxon>Pseudomonadota</taxon>
        <taxon>Betaproteobacteria</taxon>
        <taxon>Rhodocyclales</taxon>
        <taxon>Zoogloeaceae</taxon>
        <taxon>Denitromonas</taxon>
    </lineage>
</organism>
<accession>A0A944DA11</accession>
<feature type="signal peptide" evidence="2">
    <location>
        <begin position="1"/>
        <end position="42"/>
    </location>
</feature>
<feature type="coiled-coil region" evidence="1">
    <location>
        <begin position="43"/>
        <end position="80"/>
    </location>
</feature>
<evidence type="ECO:0000313" key="4">
    <source>
        <dbReference type="Proteomes" id="UP000694660"/>
    </source>
</evidence>
<feature type="non-terminal residue" evidence="3">
    <location>
        <position position="122"/>
    </location>
</feature>
<dbReference type="Proteomes" id="UP000694660">
    <property type="component" value="Unassembled WGS sequence"/>
</dbReference>
<keyword evidence="1" id="KW-0175">Coiled coil</keyword>
<keyword evidence="4" id="KW-1185">Reference proteome</keyword>